<keyword evidence="2" id="KW-0472">Membrane</keyword>
<dbReference type="EMBL" id="LNZH02000191">
    <property type="protein sequence ID" value="OCB87450.1"/>
    <property type="molecule type" value="Genomic_DNA"/>
</dbReference>
<evidence type="ECO:0000259" key="3">
    <source>
        <dbReference type="Pfam" id="PF00144"/>
    </source>
</evidence>
<feature type="transmembrane region" description="Helical" evidence="2">
    <location>
        <begin position="21"/>
        <end position="39"/>
    </location>
</feature>
<keyword evidence="5" id="KW-1185">Reference proteome</keyword>
<evidence type="ECO:0000256" key="1">
    <source>
        <dbReference type="ARBA" id="ARBA00038473"/>
    </source>
</evidence>
<feature type="domain" description="Beta-lactamase-related" evidence="3">
    <location>
        <begin position="95"/>
        <end position="429"/>
    </location>
</feature>
<dbReference type="PANTHER" id="PTHR22935:SF95">
    <property type="entry name" value="BETA-LACTAMASE-LIKE 1-RELATED"/>
    <property type="match status" value="1"/>
</dbReference>
<dbReference type="InterPro" id="IPR001466">
    <property type="entry name" value="Beta-lactam-related"/>
</dbReference>
<comment type="similarity">
    <text evidence="1">Belongs to the beta-lactamase family.</text>
</comment>
<dbReference type="AlphaFoldDB" id="A0A9Q5N3K7"/>
<proteinExistence type="inferred from homology"/>
<feature type="transmembrane region" description="Helical" evidence="2">
    <location>
        <begin position="786"/>
        <end position="810"/>
    </location>
</feature>
<accession>A0A9Q5N3K7</accession>
<reference evidence="4" key="1">
    <citation type="submission" date="2016-06" db="EMBL/GenBank/DDBJ databases">
        <title>Draft Genome sequence of the fungus Inonotus baumii.</title>
        <authorList>
            <person name="Zhu H."/>
            <person name="Lin W."/>
        </authorList>
    </citation>
    <scope>NUCLEOTIDE SEQUENCE</scope>
    <source>
        <strain evidence="4">821</strain>
    </source>
</reference>
<name>A0A9Q5N3K7_SANBA</name>
<dbReference type="Pfam" id="PF00144">
    <property type="entry name" value="Beta-lactamase"/>
    <property type="match status" value="1"/>
</dbReference>
<dbReference type="InterPro" id="IPR012338">
    <property type="entry name" value="Beta-lactam/transpept-like"/>
</dbReference>
<gene>
    <name evidence="4" type="ORF">A7U60_g5355</name>
</gene>
<dbReference type="Gene3D" id="3.40.710.10">
    <property type="entry name" value="DD-peptidase/beta-lactamase superfamily"/>
    <property type="match status" value="1"/>
</dbReference>
<keyword evidence="2" id="KW-0812">Transmembrane</keyword>
<dbReference type="SUPFAM" id="SSF56601">
    <property type="entry name" value="beta-lactamase/transpeptidase-like"/>
    <property type="match status" value="1"/>
</dbReference>
<evidence type="ECO:0000313" key="5">
    <source>
        <dbReference type="Proteomes" id="UP000757232"/>
    </source>
</evidence>
<feature type="transmembrane region" description="Helical" evidence="2">
    <location>
        <begin position="689"/>
        <end position="709"/>
    </location>
</feature>
<dbReference type="PANTHER" id="PTHR22935">
    <property type="entry name" value="PENICILLIN-BINDING PROTEIN"/>
    <property type="match status" value="1"/>
</dbReference>
<sequence>MPNKASHDSVRPRPEPASYKTRIGLFAVAAILAAAYLVYNESLGRFSYFDRLQSVKQCRAPLPQFIVKNPPPVDHPAFQSAASSLNRALDAWISRGEIDSIAVSVVTSDTIIYEGYWGVLRANETDESKRGTVNRHSVYRLASISKLFTAMETLILRDRDVFNLDDSITSIFPDLSYIPSDDPMTLRQLLSHMSGLGRDWPPGSARGVWPESLNGSGPPGYNGLPFPDHEEFMKGISENHLVSPPYTFPSYSNTGYSLLGLANVAANKAIEGEQAPKTHADLLNRDIFTPLGLNATSFAVNEANKAHVAVASVESYETDIDFGDATNPAGGQMSSMADLVKTLQTLIDPSRPGALIRPYTIREWMRPMHSWWDDYSEVGGLWEISRFADSNRRTVKMYQKSGELAGHHTVVTINPSSSFGVIILTTGPSMQTIQLNELVFSHFQPAFDAIAEELTRQNLVGKWVSSDRHCDVSIVIDSGSLFISRYMINGTDVLKTIQPDGVSRRAALWSTGGNEFRLAVSLPGTGCLYEWVALDQYAYDRGFRRLESSCSASNPVVCPTGVMYGILGPIKSASDFVEPETVSSEKEYALDSSHDLHPETVHFFERCVLQVISITAYDEGLINRVYFDCNTSLELEFDLLYTWHHDSICSVNCSKLAFWSNRYEKLVFTFYPVPSEQILMLPMSTRTTLLRLVVALSALFNALLTIRLLRRTASQKTSYSYIDDDFPPVLDVPGIDSALELIIQPTVHYQLNGSLADQEWGMLLPEPAVLTSCDTVFKKRRGLESVAYMSSIAPIIYANPFFALQILVAWNYGTEHVQKNILRYVKDAH</sequence>
<dbReference type="InterPro" id="IPR051478">
    <property type="entry name" value="Beta-lactamase-like_AB/R"/>
</dbReference>
<evidence type="ECO:0000256" key="2">
    <source>
        <dbReference type="SAM" id="Phobius"/>
    </source>
</evidence>
<protein>
    <recommendedName>
        <fullName evidence="3">Beta-lactamase-related domain-containing protein</fullName>
    </recommendedName>
</protein>
<dbReference type="Proteomes" id="UP000757232">
    <property type="component" value="Unassembled WGS sequence"/>
</dbReference>
<dbReference type="OrthoDB" id="428260at2759"/>
<keyword evidence="2" id="KW-1133">Transmembrane helix</keyword>
<comment type="caution">
    <text evidence="4">The sequence shown here is derived from an EMBL/GenBank/DDBJ whole genome shotgun (WGS) entry which is preliminary data.</text>
</comment>
<evidence type="ECO:0000313" key="4">
    <source>
        <dbReference type="EMBL" id="OCB87450.1"/>
    </source>
</evidence>
<organism evidence="4 5">
    <name type="scientific">Sanghuangporus baumii</name>
    <name type="common">Phellinus baumii</name>
    <dbReference type="NCBI Taxonomy" id="108892"/>
    <lineage>
        <taxon>Eukaryota</taxon>
        <taxon>Fungi</taxon>
        <taxon>Dikarya</taxon>
        <taxon>Basidiomycota</taxon>
        <taxon>Agaricomycotina</taxon>
        <taxon>Agaricomycetes</taxon>
        <taxon>Hymenochaetales</taxon>
        <taxon>Hymenochaetaceae</taxon>
        <taxon>Sanghuangporus</taxon>
    </lineage>
</organism>